<dbReference type="InterPro" id="IPR011048">
    <property type="entry name" value="Haem_d1_sf"/>
</dbReference>
<protein>
    <submittedName>
        <fullName evidence="2">YncE family protein</fullName>
    </submittedName>
</protein>
<dbReference type="InterPro" id="IPR015943">
    <property type="entry name" value="WD40/YVTN_repeat-like_dom_sf"/>
</dbReference>
<dbReference type="AlphaFoldDB" id="A0A328AZV4"/>
<accession>A0A328AZV4</accession>
<dbReference type="Proteomes" id="UP000249842">
    <property type="component" value="Unassembled WGS sequence"/>
</dbReference>
<dbReference type="PANTHER" id="PTHR47197:SF3">
    <property type="entry name" value="DIHYDRO-HEME D1 DEHYDROGENASE"/>
    <property type="match status" value="1"/>
</dbReference>
<dbReference type="PANTHER" id="PTHR47197">
    <property type="entry name" value="PROTEIN NIRF"/>
    <property type="match status" value="1"/>
</dbReference>
<proteinExistence type="predicted"/>
<keyword evidence="1" id="KW-0732">Signal</keyword>
<feature type="signal peptide" evidence="1">
    <location>
        <begin position="1"/>
        <end position="23"/>
    </location>
</feature>
<dbReference type="SUPFAM" id="SSF51004">
    <property type="entry name" value="C-terminal (heme d1) domain of cytochrome cd1-nitrite reductase"/>
    <property type="match status" value="1"/>
</dbReference>
<evidence type="ECO:0000313" key="3">
    <source>
        <dbReference type="Proteomes" id="UP000249842"/>
    </source>
</evidence>
<evidence type="ECO:0000313" key="2">
    <source>
        <dbReference type="EMBL" id="RAK60179.1"/>
    </source>
</evidence>
<feature type="chain" id="PRO_5016267769" evidence="1">
    <location>
        <begin position="24"/>
        <end position="350"/>
    </location>
</feature>
<sequence length="350" mass="37546">MRRFTLGAALAVFALAAANVAHARSGYRLEAAVTLNGPSPGWDYLSVDPTRDYVFIGRRKAGVTVYDAAGGRVVATIENSKDANVAALVPEVDRGFTANEDGSTTVFQLSTLKTLDRVKLGEGADAGFYEPMTGQMVFTLGDTHELVFVAARSAKITGRLPIKADELEAAAADGKGFIYVNERDKDRVAKVDVRTRKLVAEWPTPGCRLPTGLAIDRAAGRLFLGCKGPHPVLAVMNAKTGRVVTTMEIGRGNDGVVFDPAGKRVFTSNGIDGNIVVFDVVGPDRLKLASAFTTRPIARTMAFNPTTGRIYTATAEGVLDPTQPVNRRAGAFYPNRYLDDTFTLLIYAPE</sequence>
<reference evidence="3" key="1">
    <citation type="submission" date="2018-05" db="EMBL/GenBank/DDBJ databases">
        <authorList>
            <person name="Li X."/>
        </authorList>
    </citation>
    <scope>NUCLEOTIDE SEQUENCE [LARGE SCALE GENOMIC DNA]</scope>
    <source>
        <strain evidence="3">HKS-05</strain>
    </source>
</reference>
<keyword evidence="3" id="KW-1185">Reference proteome</keyword>
<dbReference type="Gene3D" id="2.130.10.10">
    <property type="entry name" value="YVTN repeat-like/Quinoprotein amine dehydrogenase"/>
    <property type="match status" value="2"/>
</dbReference>
<gene>
    <name evidence="2" type="ORF">DJ021_10385</name>
</gene>
<name>A0A328AZV4_9CAUL</name>
<organism evidence="2 3">
    <name type="scientific">Phenylobacterium hankyongense</name>
    <dbReference type="NCBI Taxonomy" id="1813876"/>
    <lineage>
        <taxon>Bacteria</taxon>
        <taxon>Pseudomonadati</taxon>
        <taxon>Pseudomonadota</taxon>
        <taxon>Alphaproteobacteria</taxon>
        <taxon>Caulobacterales</taxon>
        <taxon>Caulobacteraceae</taxon>
        <taxon>Phenylobacterium</taxon>
    </lineage>
</organism>
<dbReference type="EMBL" id="QFYP01000001">
    <property type="protein sequence ID" value="RAK60179.1"/>
    <property type="molecule type" value="Genomic_DNA"/>
</dbReference>
<dbReference type="InterPro" id="IPR051200">
    <property type="entry name" value="Host-pathogen_enzymatic-act"/>
</dbReference>
<evidence type="ECO:0000256" key="1">
    <source>
        <dbReference type="SAM" id="SignalP"/>
    </source>
</evidence>
<comment type="caution">
    <text evidence="2">The sequence shown here is derived from an EMBL/GenBank/DDBJ whole genome shotgun (WGS) entry which is preliminary data.</text>
</comment>